<keyword evidence="1" id="KW-0472">Membrane</keyword>
<keyword evidence="1" id="KW-0812">Transmembrane</keyword>
<dbReference type="AlphaFoldDB" id="A0A7C4JKG9"/>
<gene>
    <name evidence="3" type="ORF">ENU08_05665</name>
    <name evidence="2" type="ORF">ENU41_00415</name>
</gene>
<accession>A0A7C4JKG9</accession>
<evidence type="ECO:0000313" key="2">
    <source>
        <dbReference type="EMBL" id="HGQ35130.1"/>
    </source>
</evidence>
<feature type="transmembrane region" description="Helical" evidence="1">
    <location>
        <begin position="85"/>
        <end position="118"/>
    </location>
</feature>
<dbReference type="EMBL" id="DTCK01000007">
    <property type="protein sequence ID" value="HGQ35130.1"/>
    <property type="molecule type" value="Genomic_DNA"/>
</dbReference>
<protein>
    <recommendedName>
        <fullName evidence="4">DUF4064 domain-containing protein</fullName>
    </recommendedName>
</protein>
<dbReference type="EMBL" id="DTBD01000049">
    <property type="protein sequence ID" value="HGQ64715.1"/>
    <property type="molecule type" value="Genomic_DNA"/>
</dbReference>
<comment type="caution">
    <text evidence="3">The sequence shown here is derived from an EMBL/GenBank/DDBJ whole genome shotgun (WGS) entry which is preliminary data.</text>
</comment>
<name>A0A7C4JKG9_9CREN</name>
<reference evidence="3" key="1">
    <citation type="journal article" date="2020" name="mSystems">
        <title>Genome- and Community-Level Interaction Insights into Carbon Utilization and Element Cycling Functions of Hydrothermarchaeota in Hydrothermal Sediment.</title>
        <authorList>
            <person name="Zhou Z."/>
            <person name="Liu Y."/>
            <person name="Xu W."/>
            <person name="Pan J."/>
            <person name="Luo Z.H."/>
            <person name="Li M."/>
        </authorList>
    </citation>
    <scope>NUCLEOTIDE SEQUENCE [LARGE SCALE GENOMIC DNA]</scope>
    <source>
        <strain evidence="3">SpSt-637</strain>
        <strain evidence="2">SpSt-667</strain>
    </source>
</reference>
<evidence type="ECO:0008006" key="4">
    <source>
        <dbReference type="Google" id="ProtNLM"/>
    </source>
</evidence>
<evidence type="ECO:0000256" key="1">
    <source>
        <dbReference type="SAM" id="Phobius"/>
    </source>
</evidence>
<feature type="transmembrane region" description="Helical" evidence="1">
    <location>
        <begin position="46"/>
        <end position="73"/>
    </location>
</feature>
<sequence>MMAEKPTAAFVLSLIGGIFILINGILMALIAFVGGTALSLIPGLGFIGGIVIAVGAVGLVLGILIIIGAIQINSGEPGKVRTWSIVVLVLSIISLFIGGGFIIGFVLGLVGGILGLVWKPEERIAPTQ</sequence>
<evidence type="ECO:0000313" key="3">
    <source>
        <dbReference type="EMBL" id="HGQ64715.1"/>
    </source>
</evidence>
<proteinExistence type="predicted"/>
<organism evidence="3">
    <name type="scientific">Ignisphaera aggregans</name>
    <dbReference type="NCBI Taxonomy" id="334771"/>
    <lineage>
        <taxon>Archaea</taxon>
        <taxon>Thermoproteota</taxon>
        <taxon>Thermoprotei</taxon>
        <taxon>Desulfurococcales</taxon>
        <taxon>Desulfurococcaceae</taxon>
        <taxon>Ignisphaera</taxon>
    </lineage>
</organism>
<feature type="transmembrane region" description="Helical" evidence="1">
    <location>
        <begin position="7"/>
        <end position="34"/>
    </location>
</feature>
<keyword evidence="1" id="KW-1133">Transmembrane helix</keyword>